<comment type="similarity">
    <text evidence="7">Belongs to the class I-like SAM-binding methyltransferase superfamily. rRNA adenine N(6)-methyltransferase family. RsmA subfamily.</text>
</comment>
<sequence>MHGDKERGQILRLLQATTKEGVLILREDVLGWTLSTIKRFGIKPKQRLGQNFVVDRSLIETLIDAAKIEPNEVVLEVGAGIGTLTLRLAERAKKVIAVESDRDVARALSNTITATGMDNVEIVIADILEMGMPNVDKIVSNLPFSISTPLTIKILKDCSFKLAALTYQKEVAEKLLARPGESEYSRLSVVTALLGEVERVRDFPPEAFYPEPKVSSTVVTIKKRTCDFMEWEALEETLKILFSQRRRKLRKAIETYCKIKGLEREDVIRRIDDRLLMRRVFELEPNDFIYLSRRIGFQSM</sequence>
<dbReference type="SUPFAM" id="SSF53335">
    <property type="entry name" value="S-adenosyl-L-methionine-dependent methyltransferases"/>
    <property type="match status" value="1"/>
</dbReference>
<feature type="binding site" evidence="7 8">
    <location>
        <position position="99"/>
    </location>
    <ligand>
        <name>S-adenosyl-L-methionine</name>
        <dbReference type="ChEBI" id="CHEBI:59789"/>
    </ligand>
</feature>
<dbReference type="Proteomes" id="UP000315399">
    <property type="component" value="Unassembled WGS sequence"/>
</dbReference>
<evidence type="ECO:0000256" key="3">
    <source>
        <dbReference type="ARBA" id="ARBA00022603"/>
    </source>
</evidence>
<keyword evidence="1 7" id="KW-0963">Cytoplasm</keyword>
<dbReference type="InterPro" id="IPR020598">
    <property type="entry name" value="rRNA_Ade_methylase_Trfase_N"/>
</dbReference>
<feature type="binding site" evidence="7 8">
    <location>
        <position position="126"/>
    </location>
    <ligand>
        <name>S-adenosyl-L-methionine</name>
        <dbReference type="ChEBI" id="CHEBI:59789"/>
    </ligand>
</feature>
<dbReference type="InterPro" id="IPR001737">
    <property type="entry name" value="KsgA/Erm"/>
</dbReference>
<feature type="binding site" evidence="7 8">
    <location>
        <position position="51"/>
    </location>
    <ligand>
        <name>S-adenosyl-L-methionine</name>
        <dbReference type="ChEBI" id="CHEBI:59789"/>
    </ligand>
</feature>
<dbReference type="PANTHER" id="PTHR11727:SF7">
    <property type="entry name" value="DIMETHYLADENOSINE TRANSFERASE-RELATED"/>
    <property type="match status" value="1"/>
</dbReference>
<comment type="caution">
    <text evidence="10">The sequence shown here is derived from an EMBL/GenBank/DDBJ whole genome shotgun (WGS) entry which is preliminary data.</text>
</comment>
<dbReference type="NCBIfam" id="TIGR00755">
    <property type="entry name" value="ksgA"/>
    <property type="match status" value="1"/>
</dbReference>
<evidence type="ECO:0000313" key="11">
    <source>
        <dbReference type="Proteomes" id="UP000315399"/>
    </source>
</evidence>
<keyword evidence="2 7" id="KW-0698">rRNA processing</keyword>
<evidence type="ECO:0000256" key="7">
    <source>
        <dbReference type="HAMAP-Rule" id="MF_00607"/>
    </source>
</evidence>
<comment type="subcellular location">
    <subcellularLocation>
        <location evidence="7">Cytoplasm</location>
    </subcellularLocation>
</comment>
<comment type="function">
    <text evidence="7">Specifically dimethylates two adjacent adenosines in the loop of a conserved hairpin near the 3'-end of 16S rRNA in the 30S particle. May play a critical role in biogenesis of 30S subunits.</text>
</comment>
<accession>A0A523BAX2</accession>
<feature type="binding site" evidence="7 8">
    <location>
        <position position="53"/>
    </location>
    <ligand>
        <name>S-adenosyl-L-methionine</name>
        <dbReference type="ChEBI" id="CHEBI:59789"/>
    </ligand>
</feature>
<dbReference type="GO" id="GO:0000179">
    <property type="term" value="F:rRNA (adenine-N6,N6-)-dimethyltransferase activity"/>
    <property type="evidence" value="ECO:0007669"/>
    <property type="project" value="UniProtKB-UniRule"/>
</dbReference>
<dbReference type="SMART" id="SM00650">
    <property type="entry name" value="rADc"/>
    <property type="match status" value="1"/>
</dbReference>
<dbReference type="InterPro" id="IPR011530">
    <property type="entry name" value="rRNA_adenine_dimethylase"/>
</dbReference>
<evidence type="ECO:0000256" key="2">
    <source>
        <dbReference type="ARBA" id="ARBA00022552"/>
    </source>
</evidence>
<reference evidence="10 11" key="1">
    <citation type="journal article" date="2019" name="Nat. Microbiol.">
        <title>Expanding anaerobic alkane metabolism in the domain of Archaea.</title>
        <authorList>
            <person name="Wang Y."/>
            <person name="Wegener G."/>
            <person name="Hou J."/>
            <person name="Wang F."/>
            <person name="Xiao X."/>
        </authorList>
    </citation>
    <scope>NUCLEOTIDE SEQUENCE [LARGE SCALE GENOMIC DNA]</scope>
    <source>
        <strain evidence="10">WYZ-LMO10</strain>
    </source>
</reference>
<dbReference type="Gene3D" id="1.10.8.100">
    <property type="entry name" value="Ribosomal RNA adenine dimethylase-like, domain 2"/>
    <property type="match status" value="1"/>
</dbReference>
<evidence type="ECO:0000256" key="4">
    <source>
        <dbReference type="ARBA" id="ARBA00022679"/>
    </source>
</evidence>
<dbReference type="GO" id="GO:0005737">
    <property type="term" value="C:cytoplasm"/>
    <property type="evidence" value="ECO:0007669"/>
    <property type="project" value="UniProtKB-SubCell"/>
</dbReference>
<dbReference type="EC" id="2.1.1.-" evidence="7"/>
<dbReference type="Pfam" id="PF00398">
    <property type="entry name" value="RrnaAD"/>
    <property type="match status" value="1"/>
</dbReference>
<feature type="domain" description="Ribosomal RNA adenine methylase transferase N-terminal" evidence="9">
    <location>
        <begin position="58"/>
        <end position="225"/>
    </location>
</feature>
<dbReference type="EMBL" id="QNVH01000047">
    <property type="protein sequence ID" value="TDA38099.1"/>
    <property type="molecule type" value="Genomic_DNA"/>
</dbReference>
<dbReference type="InterPro" id="IPR023165">
    <property type="entry name" value="rRNA_Ade_diMease-like_C"/>
</dbReference>
<keyword evidence="6 7" id="KW-0694">RNA-binding</keyword>
<dbReference type="PANTHER" id="PTHR11727">
    <property type="entry name" value="DIMETHYLADENOSINE TRANSFERASE"/>
    <property type="match status" value="1"/>
</dbReference>
<evidence type="ECO:0000256" key="5">
    <source>
        <dbReference type="ARBA" id="ARBA00022691"/>
    </source>
</evidence>
<protein>
    <recommendedName>
        <fullName evidence="7">Probable ribosomal RNA small subunit methyltransferase A</fullName>
        <ecNumber evidence="7">2.1.1.-</ecNumber>
    </recommendedName>
    <alternativeName>
        <fullName evidence="7">16S rRNA dimethyladenosine transferase</fullName>
    </alternativeName>
    <alternativeName>
        <fullName evidence="7">16S rRNA dimethylase</fullName>
    </alternativeName>
    <alternativeName>
        <fullName evidence="7">S-adenosylmethionine-6-N',N'-adenosyl(rRNA) dimethyltransferase</fullName>
    </alternativeName>
</protein>
<dbReference type="GO" id="GO:0003723">
    <property type="term" value="F:RNA binding"/>
    <property type="evidence" value="ECO:0007669"/>
    <property type="project" value="UniProtKB-UniRule"/>
</dbReference>
<feature type="binding site" evidence="7 8">
    <location>
        <position position="141"/>
    </location>
    <ligand>
        <name>S-adenosyl-L-methionine</name>
        <dbReference type="ChEBI" id="CHEBI:59789"/>
    </ligand>
</feature>
<gene>
    <name evidence="7 10" type="primary">rsmA</name>
    <name evidence="7" type="synonym">ksgA</name>
    <name evidence="10" type="ORF">DSO08_04695</name>
</gene>
<organism evidence="10 11">
    <name type="scientific">Thermoproteota archaeon</name>
    <dbReference type="NCBI Taxonomy" id="2056631"/>
    <lineage>
        <taxon>Archaea</taxon>
        <taxon>Thermoproteota</taxon>
    </lineage>
</organism>
<keyword evidence="5 7" id="KW-0949">S-adenosyl-L-methionine</keyword>
<evidence type="ECO:0000259" key="9">
    <source>
        <dbReference type="SMART" id="SM00650"/>
    </source>
</evidence>
<dbReference type="CDD" id="cd02440">
    <property type="entry name" value="AdoMet_MTases"/>
    <property type="match status" value="1"/>
</dbReference>
<evidence type="ECO:0000256" key="8">
    <source>
        <dbReference type="PROSITE-ProRule" id="PRU01026"/>
    </source>
</evidence>
<dbReference type="PROSITE" id="PS51689">
    <property type="entry name" value="SAM_RNA_A_N6_MT"/>
    <property type="match status" value="1"/>
</dbReference>
<dbReference type="AlphaFoldDB" id="A0A523BAX2"/>
<evidence type="ECO:0000256" key="6">
    <source>
        <dbReference type="ARBA" id="ARBA00022884"/>
    </source>
</evidence>
<proteinExistence type="inferred from homology"/>
<dbReference type="InterPro" id="IPR029063">
    <property type="entry name" value="SAM-dependent_MTases_sf"/>
</dbReference>
<keyword evidence="3 7" id="KW-0489">Methyltransferase</keyword>
<name>A0A523BAX2_9CREN</name>
<feature type="binding site" evidence="7 8">
    <location>
        <position position="78"/>
    </location>
    <ligand>
        <name>S-adenosyl-L-methionine</name>
        <dbReference type="ChEBI" id="CHEBI:59789"/>
    </ligand>
</feature>
<dbReference type="InterPro" id="IPR020596">
    <property type="entry name" value="rRNA_Ade_Mease_Trfase_CS"/>
</dbReference>
<dbReference type="Gene3D" id="3.40.50.150">
    <property type="entry name" value="Vaccinia Virus protein VP39"/>
    <property type="match status" value="1"/>
</dbReference>
<keyword evidence="4 7" id="KW-0808">Transferase</keyword>
<evidence type="ECO:0000256" key="1">
    <source>
        <dbReference type="ARBA" id="ARBA00022490"/>
    </source>
</evidence>
<dbReference type="HAMAP" id="MF_00607">
    <property type="entry name" value="16SrRNA_methyltr_A"/>
    <property type="match status" value="1"/>
</dbReference>
<evidence type="ECO:0000313" key="10">
    <source>
        <dbReference type="EMBL" id="TDA38099.1"/>
    </source>
</evidence>
<dbReference type="PROSITE" id="PS01131">
    <property type="entry name" value="RRNA_A_DIMETH"/>
    <property type="match status" value="1"/>
</dbReference>